<gene>
    <name evidence="5" type="ORF">OLX77_02230</name>
</gene>
<dbReference type="PROSITE" id="PS00018">
    <property type="entry name" value="EF_HAND_1"/>
    <property type="match status" value="1"/>
</dbReference>
<keyword evidence="2" id="KW-0812">Transmembrane</keyword>
<evidence type="ECO:0000313" key="6">
    <source>
        <dbReference type="Proteomes" id="UP001154240"/>
    </source>
</evidence>
<feature type="chain" id="PRO_5040940620" evidence="3">
    <location>
        <begin position="30"/>
        <end position="374"/>
    </location>
</feature>
<feature type="transmembrane region" description="Helical" evidence="2">
    <location>
        <begin position="340"/>
        <end position="362"/>
    </location>
</feature>
<evidence type="ECO:0000259" key="4">
    <source>
        <dbReference type="PROSITE" id="PS50222"/>
    </source>
</evidence>
<evidence type="ECO:0000256" key="3">
    <source>
        <dbReference type="SAM" id="SignalP"/>
    </source>
</evidence>
<dbReference type="PANTHER" id="PTHR35038:SF5">
    <property type="entry name" value="CYTOCHROME C-TYPE PROTEIN NRFB"/>
    <property type="match status" value="1"/>
</dbReference>
<dbReference type="SUPFAM" id="SSF48695">
    <property type="entry name" value="Multiheme cytochromes"/>
    <property type="match status" value="1"/>
</dbReference>
<dbReference type="InterPro" id="IPR002048">
    <property type="entry name" value="EF_hand_dom"/>
</dbReference>
<proteinExistence type="predicted"/>
<protein>
    <submittedName>
        <fullName evidence="5">Cytochrome c3 family protein</fullName>
    </submittedName>
</protein>
<accession>A0A9X4MEW2</accession>
<dbReference type="PANTHER" id="PTHR35038">
    <property type="entry name" value="DISSIMILATORY SULFITE REDUCTASE SIRA"/>
    <property type="match status" value="1"/>
</dbReference>
<dbReference type="InterPro" id="IPR051829">
    <property type="entry name" value="Multiheme_Cytochr_ET"/>
</dbReference>
<comment type="caution">
    <text evidence="5">The sequence shown here is derived from an EMBL/GenBank/DDBJ whole genome shotgun (WGS) entry which is preliminary data.</text>
</comment>
<dbReference type="InterPro" id="IPR036280">
    <property type="entry name" value="Multihaem_cyt_sf"/>
</dbReference>
<keyword evidence="2" id="KW-0472">Membrane</keyword>
<reference evidence="5" key="2">
    <citation type="submission" date="2022-10" db="EMBL/GenBank/DDBJ databases">
        <authorList>
            <person name="Aronson H.S."/>
        </authorList>
    </citation>
    <scope>NUCLEOTIDE SEQUENCE</scope>
    <source>
        <strain evidence="5">RS19-109</strain>
    </source>
</reference>
<organism evidence="5 6">
    <name type="scientific">Thiovibrio frasassiensis</name>
    <dbReference type="NCBI Taxonomy" id="2984131"/>
    <lineage>
        <taxon>Bacteria</taxon>
        <taxon>Pseudomonadati</taxon>
        <taxon>Thermodesulfobacteriota</taxon>
        <taxon>Desulfobulbia</taxon>
        <taxon>Desulfobulbales</taxon>
        <taxon>Thiovibrionaceae</taxon>
        <taxon>Thiovibrio</taxon>
    </lineage>
</organism>
<dbReference type="PROSITE" id="PS50222">
    <property type="entry name" value="EF_HAND_2"/>
    <property type="match status" value="1"/>
</dbReference>
<evidence type="ECO:0000313" key="5">
    <source>
        <dbReference type="EMBL" id="MDG4474978.1"/>
    </source>
</evidence>
<dbReference type="Proteomes" id="UP001154240">
    <property type="component" value="Unassembled WGS sequence"/>
</dbReference>
<dbReference type="GO" id="GO:0005509">
    <property type="term" value="F:calcium ion binding"/>
    <property type="evidence" value="ECO:0007669"/>
    <property type="project" value="InterPro"/>
</dbReference>
<dbReference type="EMBL" id="JAPHEH010000001">
    <property type="protein sequence ID" value="MDG4474978.1"/>
    <property type="molecule type" value="Genomic_DNA"/>
</dbReference>
<dbReference type="GO" id="GO:0016491">
    <property type="term" value="F:oxidoreductase activity"/>
    <property type="evidence" value="ECO:0007669"/>
    <property type="project" value="TreeGrafter"/>
</dbReference>
<dbReference type="RefSeq" id="WP_307631954.1">
    <property type="nucleotide sequence ID" value="NZ_JAPHEH010000001.1"/>
</dbReference>
<feature type="signal peptide" evidence="3">
    <location>
        <begin position="1"/>
        <end position="29"/>
    </location>
</feature>
<dbReference type="AlphaFoldDB" id="A0A9X4MEW2"/>
<feature type="domain" description="EF-hand" evidence="4">
    <location>
        <begin position="223"/>
        <end position="253"/>
    </location>
</feature>
<sequence length="374" mass="42579">MKYKKRMFSSATGLFLFWFCLMSPGINYALENSECLDCHVDETLVRSGEKDFNDSSMKANLYVDENKFNHSIHNINGITCVDCHTDIKELNCNQEVPHPKYLKKVECSTCHQAEGDAFVHSVHMEARGKGIVMQCYACHDYHYTSHLESASVAERENGFCLRCHNPYQEHNWLPQKQAHFSFVECTVCHAPAAPRHVHLRFYDLVTNTFLTGDKIVKTLGVGYDEFYKTVDKNNDGVIDNDEIEELFILLRQKDVHIIFRAELVSEMQAIVHQVQKGGAIKDCQQCHVQDAPIFDAVTIVLNKDDGSIEHYKVNRSVLESYHTSHFSALGGTRVRFVDKIGLTIIFGGIAVVLIHLGVRVVTIPARRKKSKKEQ</sequence>
<evidence type="ECO:0000256" key="2">
    <source>
        <dbReference type="SAM" id="Phobius"/>
    </source>
</evidence>
<dbReference type="InterPro" id="IPR018247">
    <property type="entry name" value="EF_Hand_1_Ca_BS"/>
</dbReference>
<keyword evidence="2" id="KW-1133">Transmembrane helix</keyword>
<reference evidence="5" key="1">
    <citation type="journal article" date="2022" name="bioRxiv">
        <title>Thiovibrio frasassiensisgen. nov., sp. nov., an autotrophic, elemental sulfur disproportionating bacterium isolated from sulfidic karst sediment, and proposal of Thiovibrionaceae fam. nov.</title>
        <authorList>
            <person name="Aronson H."/>
            <person name="Thomas C."/>
            <person name="Bhattacharyya M."/>
            <person name="Eckstein S."/>
            <person name="Jensen S."/>
            <person name="Barco R."/>
            <person name="Macalady J."/>
            <person name="Amend J."/>
        </authorList>
    </citation>
    <scope>NUCLEOTIDE SEQUENCE</scope>
    <source>
        <strain evidence="5">RS19-109</strain>
    </source>
</reference>
<evidence type="ECO:0000256" key="1">
    <source>
        <dbReference type="ARBA" id="ARBA00022729"/>
    </source>
</evidence>
<dbReference type="Gene3D" id="3.90.10.10">
    <property type="entry name" value="Cytochrome C3"/>
    <property type="match status" value="1"/>
</dbReference>
<keyword evidence="1 3" id="KW-0732">Signal</keyword>
<name>A0A9X4MEW2_9BACT</name>
<keyword evidence="6" id="KW-1185">Reference proteome</keyword>